<sequence>MQVICLQPFLIQNKEPTMDDYQEELLEYQAFELDPLDPADDATEL</sequence>
<evidence type="ECO:0000313" key="1">
    <source>
        <dbReference type="EMBL" id="KAA8559701.1"/>
    </source>
</evidence>
<comment type="caution">
    <text evidence="1">The sequence shown here is derived from an EMBL/GenBank/DDBJ whole genome shotgun (WGS) entry which is preliminary data.</text>
</comment>
<dbReference type="EMBL" id="VTFH01000002">
    <property type="protein sequence ID" value="KAA8559701.1"/>
    <property type="molecule type" value="Genomic_DNA"/>
</dbReference>
<organism evidence="1 2">
    <name type="scientific">Pseudomonas extremaustralis</name>
    <dbReference type="NCBI Taxonomy" id="359110"/>
    <lineage>
        <taxon>Bacteria</taxon>
        <taxon>Pseudomonadati</taxon>
        <taxon>Pseudomonadota</taxon>
        <taxon>Gammaproteobacteria</taxon>
        <taxon>Pseudomonadales</taxon>
        <taxon>Pseudomonadaceae</taxon>
        <taxon>Pseudomonas</taxon>
    </lineage>
</organism>
<protein>
    <submittedName>
        <fullName evidence="1">Uncharacterized protein</fullName>
    </submittedName>
</protein>
<accession>A0A5M9ISM1</accession>
<dbReference type="AlphaFoldDB" id="A0A5M9ISM1"/>
<name>A0A5M9ISM1_9PSED</name>
<dbReference type="Proteomes" id="UP000323425">
    <property type="component" value="Unassembled WGS sequence"/>
</dbReference>
<dbReference type="RefSeq" id="WP_155766410.1">
    <property type="nucleotide sequence ID" value="NZ_JAVDSE010000009.1"/>
</dbReference>
<evidence type="ECO:0000313" key="2">
    <source>
        <dbReference type="Proteomes" id="UP000323425"/>
    </source>
</evidence>
<reference evidence="1 2" key="1">
    <citation type="journal article" date="2018" name="Plant Biotechnol. Rep.">
        <title>Diversity and antifungal activity of endophytic bacteria associated with Panax ginseng seedlings.</title>
        <authorList>
            <person name="Park J.M."/>
            <person name="Hong C.E."/>
            <person name="Jo S.H."/>
        </authorList>
    </citation>
    <scope>NUCLEOTIDE SEQUENCE [LARGE SCALE GENOMIC DNA]</scope>
    <source>
        <strain evidence="1 2">PgKB38</strain>
    </source>
</reference>
<proteinExistence type="predicted"/>
<gene>
    <name evidence="1" type="ORF">FX985_06083</name>
</gene>